<name>A0A1T8VWU6_9MYCO</name>
<accession>A0A1T8VWU6</accession>
<dbReference type="EMBL" id="FVGW01000045">
    <property type="protein sequence ID" value="SKN09400.1"/>
    <property type="molecule type" value="Genomic_DNA"/>
</dbReference>
<dbReference type="Proteomes" id="UP000190074">
    <property type="component" value="Unassembled WGS sequence"/>
</dbReference>
<gene>
    <name evidence="1" type="ORF">SAMEA2259716_05866</name>
</gene>
<evidence type="ECO:0000313" key="1">
    <source>
        <dbReference type="EMBL" id="SKN09400.1"/>
    </source>
</evidence>
<organism evidence="1 2">
    <name type="scientific">Mycobacteroides abscessus subsp. massiliense</name>
    <dbReference type="NCBI Taxonomy" id="1962118"/>
    <lineage>
        <taxon>Bacteria</taxon>
        <taxon>Bacillati</taxon>
        <taxon>Actinomycetota</taxon>
        <taxon>Actinomycetes</taxon>
        <taxon>Mycobacteriales</taxon>
        <taxon>Mycobacteriaceae</taxon>
        <taxon>Mycobacteroides</taxon>
        <taxon>Mycobacteroides abscessus</taxon>
    </lineage>
</organism>
<dbReference type="AlphaFoldDB" id="A0A1T8VWU6"/>
<proteinExistence type="predicted"/>
<sequence length="77" mass="8365">MGELVEPAAEELWLYGGQTGAPSAVLASCGIQHLYLQDQGLTLSNPPGEPQVWFRNPANADYAIVHMGVDWVPVQLF</sequence>
<reference evidence="1 2" key="1">
    <citation type="submission" date="2016-11" db="EMBL/GenBank/DDBJ databases">
        <authorList>
            <consortium name="Pathogen Informatics"/>
        </authorList>
    </citation>
    <scope>NUCLEOTIDE SEQUENCE [LARGE SCALE GENOMIC DNA]</scope>
    <source>
        <strain evidence="1 2">911</strain>
    </source>
</reference>
<evidence type="ECO:0000313" key="2">
    <source>
        <dbReference type="Proteomes" id="UP000190074"/>
    </source>
</evidence>
<protein>
    <submittedName>
        <fullName evidence="1">Uncharacterized protein</fullName>
    </submittedName>
</protein>